<keyword evidence="2" id="KW-1185">Reference proteome</keyword>
<proteinExistence type="predicted"/>
<sequence length="255" mass="29167">MLDALTTFGVQKNTLRHVLAYRDKSERSFINPWLVVLVDELVRLGLDEKCIGLFYLASTQYNIKHIQYSVISSNQLDWYTNWPSINNDGITHVNGSELYDHYQYDLHGEGLTLAFLMTKGATYGNEWGGESEQNHAHIVCTSGNAPFSQNAIFRWNSGNDYPAVLKDEDKQSTTGSYVINIKGCDLYYRHGNVTLNKKDVIARSYAKFNPALMTYQTLKNPSNGTMKFYATFDGRVTTREADKIHEIFERYKTLL</sequence>
<dbReference type="KEGG" id="fpp:FPB0191_00678"/>
<dbReference type="AlphaFoldDB" id="A0A0A7RZ53"/>
<dbReference type="EMBL" id="CP009056">
    <property type="protein sequence ID" value="AJA44508.1"/>
    <property type="molecule type" value="Genomic_DNA"/>
</dbReference>
<evidence type="ECO:0000313" key="1">
    <source>
        <dbReference type="EMBL" id="AJA44508.1"/>
    </source>
</evidence>
<name>A0A0A7RZ53_FRIPE</name>
<protein>
    <submittedName>
        <fullName evidence="1">Uncharacterized protein</fullName>
    </submittedName>
</protein>
<dbReference type="OrthoDB" id="2079328at2"/>
<evidence type="ECO:0000313" key="2">
    <source>
        <dbReference type="Proteomes" id="UP000030901"/>
    </source>
</evidence>
<organism evidence="1 2">
    <name type="scientific">Frischella perrara</name>
    <dbReference type="NCBI Taxonomy" id="1267021"/>
    <lineage>
        <taxon>Bacteria</taxon>
        <taxon>Pseudomonadati</taxon>
        <taxon>Pseudomonadota</taxon>
        <taxon>Gammaproteobacteria</taxon>
        <taxon>Orbales</taxon>
        <taxon>Orbaceae</taxon>
        <taxon>Frischella</taxon>
    </lineage>
</organism>
<reference evidence="1 2" key="1">
    <citation type="journal article" date="2014" name="Appl. Environ. Microbiol.">
        <title>Gut symbionts from distinct hosts exhibit genotoxic activity via divergent colibactin biosynthetic pathways.</title>
        <authorList>
            <person name="Engel P."/>
            <person name="Vizcaino M.I."/>
            <person name="Crawford J.M."/>
        </authorList>
    </citation>
    <scope>NUCLEOTIDE SEQUENCE [LARGE SCALE GENOMIC DNA]</scope>
    <source>
        <strain evidence="1 2">PEB0191</strain>
    </source>
</reference>
<dbReference type="Proteomes" id="UP000030901">
    <property type="component" value="Chromosome"/>
</dbReference>
<dbReference type="RefSeq" id="WP_039104016.1">
    <property type="nucleotide sequence ID" value="NZ_CP009056.1"/>
</dbReference>
<accession>A0A0A7RZ53</accession>
<dbReference type="HOGENOM" id="CLU_1088842_0_0_6"/>
<gene>
    <name evidence="1" type="ORF">FPB0191_00678</name>
</gene>